<name>A0A3P7JRA3_STRVU</name>
<dbReference type="SUPFAM" id="SSF81321">
    <property type="entry name" value="Family A G protein-coupled receptor-like"/>
    <property type="match status" value="1"/>
</dbReference>
<dbReference type="PROSITE" id="PS50262">
    <property type="entry name" value="G_PROTEIN_RECEP_F1_2"/>
    <property type="match status" value="1"/>
</dbReference>
<accession>A0A3P7JRA3</accession>
<evidence type="ECO:0000256" key="4">
    <source>
        <dbReference type="ARBA" id="ARBA00023136"/>
    </source>
</evidence>
<evidence type="ECO:0000313" key="8">
    <source>
        <dbReference type="Proteomes" id="UP000270094"/>
    </source>
</evidence>
<protein>
    <recommendedName>
        <fullName evidence="6">G-protein coupled receptors family 1 profile domain-containing protein</fullName>
    </recommendedName>
</protein>
<comment type="subcellular location">
    <subcellularLocation>
        <location evidence="1">Membrane</location>
    </subcellularLocation>
</comment>
<evidence type="ECO:0000256" key="3">
    <source>
        <dbReference type="ARBA" id="ARBA00022989"/>
    </source>
</evidence>
<evidence type="ECO:0000256" key="5">
    <source>
        <dbReference type="SAM" id="Phobius"/>
    </source>
</evidence>
<organism evidence="7 8">
    <name type="scientific">Strongylus vulgaris</name>
    <name type="common">Blood worm</name>
    <dbReference type="NCBI Taxonomy" id="40348"/>
    <lineage>
        <taxon>Eukaryota</taxon>
        <taxon>Metazoa</taxon>
        <taxon>Ecdysozoa</taxon>
        <taxon>Nematoda</taxon>
        <taxon>Chromadorea</taxon>
        <taxon>Rhabditida</taxon>
        <taxon>Rhabditina</taxon>
        <taxon>Rhabditomorpha</taxon>
        <taxon>Strongyloidea</taxon>
        <taxon>Strongylidae</taxon>
        <taxon>Strongylus</taxon>
    </lineage>
</organism>
<evidence type="ECO:0000313" key="7">
    <source>
        <dbReference type="EMBL" id="VDM82549.1"/>
    </source>
</evidence>
<keyword evidence="8" id="KW-1185">Reference proteome</keyword>
<evidence type="ECO:0000256" key="2">
    <source>
        <dbReference type="ARBA" id="ARBA00022692"/>
    </source>
</evidence>
<sequence length="128" mass="14615">MTMIERLHAIGNLLFAIIIPMFLLLFMTVSVVWKLVLRRSENPNASHFTAEKRCVTRITLITTSLQLLAELPPIPVFIYAAISGPRVINDTTVCIWNTVGVFLGLCNMSLSFFVYIMLSQKFRQMVYE</sequence>
<feature type="transmembrane region" description="Helical" evidence="5">
    <location>
        <begin position="12"/>
        <end position="37"/>
    </location>
</feature>
<feature type="transmembrane region" description="Helical" evidence="5">
    <location>
        <begin position="58"/>
        <end position="82"/>
    </location>
</feature>
<feature type="transmembrane region" description="Helical" evidence="5">
    <location>
        <begin position="94"/>
        <end position="118"/>
    </location>
</feature>
<dbReference type="Proteomes" id="UP000270094">
    <property type="component" value="Unassembled WGS sequence"/>
</dbReference>
<dbReference type="InterPro" id="IPR017452">
    <property type="entry name" value="GPCR_Rhodpsn_7TM"/>
</dbReference>
<keyword evidence="2 5" id="KW-0812">Transmembrane</keyword>
<reference evidence="7 8" key="1">
    <citation type="submission" date="2018-11" db="EMBL/GenBank/DDBJ databases">
        <authorList>
            <consortium name="Pathogen Informatics"/>
        </authorList>
    </citation>
    <scope>NUCLEOTIDE SEQUENCE [LARGE SCALE GENOMIC DNA]</scope>
</reference>
<feature type="domain" description="G-protein coupled receptors family 1 profile" evidence="6">
    <location>
        <begin position="1"/>
        <end position="115"/>
    </location>
</feature>
<proteinExistence type="predicted"/>
<gene>
    <name evidence="7" type="ORF">SVUK_LOCUS17547</name>
</gene>
<dbReference type="EMBL" id="UYYB01118238">
    <property type="protein sequence ID" value="VDM82549.1"/>
    <property type="molecule type" value="Genomic_DNA"/>
</dbReference>
<keyword evidence="4 5" id="KW-0472">Membrane</keyword>
<dbReference type="Gene3D" id="1.20.1070.10">
    <property type="entry name" value="Rhodopsin 7-helix transmembrane proteins"/>
    <property type="match status" value="1"/>
</dbReference>
<evidence type="ECO:0000256" key="1">
    <source>
        <dbReference type="ARBA" id="ARBA00004370"/>
    </source>
</evidence>
<dbReference type="OrthoDB" id="5827614at2759"/>
<dbReference type="GO" id="GO:0016020">
    <property type="term" value="C:membrane"/>
    <property type="evidence" value="ECO:0007669"/>
    <property type="project" value="UniProtKB-SubCell"/>
</dbReference>
<keyword evidence="3 5" id="KW-1133">Transmembrane helix</keyword>
<dbReference type="AlphaFoldDB" id="A0A3P7JRA3"/>
<evidence type="ECO:0000259" key="6">
    <source>
        <dbReference type="PROSITE" id="PS50262"/>
    </source>
</evidence>